<keyword evidence="2" id="KW-1185">Reference proteome</keyword>
<dbReference type="PANTHER" id="PTHR34817">
    <property type="entry name" value="NUCLEOTIDYLTRANSFERASE"/>
    <property type="match status" value="1"/>
</dbReference>
<evidence type="ECO:0000313" key="1">
    <source>
        <dbReference type="EMBL" id="RPE13118.1"/>
    </source>
</evidence>
<protein>
    <submittedName>
        <fullName evidence="1">Nucleotidyltransferase</fullName>
    </submittedName>
</protein>
<comment type="caution">
    <text evidence="1">The sequence shown here is derived from an EMBL/GenBank/DDBJ whole genome shotgun (WGS) entry which is preliminary data.</text>
</comment>
<keyword evidence="1" id="KW-0808">Transferase</keyword>
<organism evidence="1 2">
    <name type="scientific">Chitinophaga lutea</name>
    <dbReference type="NCBI Taxonomy" id="2488634"/>
    <lineage>
        <taxon>Bacteria</taxon>
        <taxon>Pseudomonadati</taxon>
        <taxon>Bacteroidota</taxon>
        <taxon>Chitinophagia</taxon>
        <taxon>Chitinophagales</taxon>
        <taxon>Chitinophagaceae</taxon>
        <taxon>Chitinophaga</taxon>
    </lineage>
</organism>
<dbReference type="OrthoDB" id="243791at2"/>
<proteinExistence type="predicted"/>
<dbReference type="PANTHER" id="PTHR34817:SF1">
    <property type="entry name" value="NUCLEOTIDYLTRANSFERASE"/>
    <property type="match status" value="1"/>
</dbReference>
<name>A0A3N4PYT4_9BACT</name>
<dbReference type="Pfam" id="PF10127">
    <property type="entry name" value="RlaP"/>
    <property type="match status" value="1"/>
</dbReference>
<dbReference type="RefSeq" id="WP_123845634.1">
    <property type="nucleotide sequence ID" value="NZ_RPDH01000001.1"/>
</dbReference>
<dbReference type="AlphaFoldDB" id="A0A3N4PYT4"/>
<evidence type="ECO:0000313" key="2">
    <source>
        <dbReference type="Proteomes" id="UP000278351"/>
    </source>
</evidence>
<sequence length="349" mass="40218">MTYEQLMQAPQHLLLKCISGSNAYNLNIPGSDIDYKGVFVLPRQELYGMHYTPQVSNESNDEVYYEVGRFVELLCKNNPNILELLSTDTDAVLFRHPLMDLIRPEDFLSKLCLDSFAGYAKTQIKKARGLNKKINRPIGKARKSVLDFCFVQEGTGTLPLQEWLDKKGLRQEKCGLTQLSHFRDGYLVYAAGNGIVSSDAANDVSLSPISKGEPPLAVMHFNKDGYSVYCREYREYWQWMDERNDLRYEQALAHGKQYDAKNMMHTFRLLNMALEIATRGEVIVRRPDRDFLLRVRSGEFEYEALMAMVEEKTEQIDRAFAASPLQAAPDEQHAEKILRQIRTTFYENR</sequence>
<gene>
    <name evidence="1" type="ORF">EGT74_06180</name>
</gene>
<dbReference type="GO" id="GO:0016740">
    <property type="term" value="F:transferase activity"/>
    <property type="evidence" value="ECO:0007669"/>
    <property type="project" value="UniProtKB-KW"/>
</dbReference>
<dbReference type="InterPro" id="IPR018775">
    <property type="entry name" value="RlaP"/>
</dbReference>
<accession>A0A3N4PYT4</accession>
<dbReference type="Proteomes" id="UP000278351">
    <property type="component" value="Unassembled WGS sequence"/>
</dbReference>
<reference evidence="1 2" key="1">
    <citation type="submission" date="2018-11" db="EMBL/GenBank/DDBJ databases">
        <title>Chitinophaga lutea sp.nov., isolate from arsenic contaminated soil.</title>
        <authorList>
            <person name="Zong Y."/>
        </authorList>
    </citation>
    <scope>NUCLEOTIDE SEQUENCE [LARGE SCALE GENOMIC DNA]</scope>
    <source>
        <strain evidence="1 2">ZY74</strain>
    </source>
</reference>
<dbReference type="EMBL" id="RPDH01000001">
    <property type="protein sequence ID" value="RPE13118.1"/>
    <property type="molecule type" value="Genomic_DNA"/>
</dbReference>